<dbReference type="InterPro" id="IPR000996">
    <property type="entry name" value="Clathrin_L-chain"/>
</dbReference>
<evidence type="ECO:0000256" key="1">
    <source>
        <dbReference type="ARBA" id="ARBA00004180"/>
    </source>
</evidence>
<keyword evidence="9" id="KW-1185">Reference proteome</keyword>
<keyword evidence="5 6" id="KW-0968">Cytoplasmic vesicle</keyword>
<dbReference type="OrthoDB" id="5512at2759"/>
<evidence type="ECO:0000256" key="5">
    <source>
        <dbReference type="ARBA" id="ARBA00023329"/>
    </source>
</evidence>
<dbReference type="GO" id="GO:0030130">
    <property type="term" value="C:clathrin coat of trans-Golgi network vesicle"/>
    <property type="evidence" value="ECO:0007669"/>
    <property type="project" value="InterPro"/>
</dbReference>
<comment type="function">
    <text evidence="6">Clathrin is the major protein of the polyhedral coat of coated pits and vesicles.</text>
</comment>
<feature type="region of interest" description="Disordered" evidence="7">
    <location>
        <begin position="98"/>
        <end position="117"/>
    </location>
</feature>
<accession>A0A9P6NX64</accession>
<keyword evidence="4 6" id="KW-0168">Coated pit</keyword>
<evidence type="ECO:0000256" key="3">
    <source>
        <dbReference type="ARBA" id="ARBA00023136"/>
    </source>
</evidence>
<dbReference type="EMBL" id="MU167210">
    <property type="protein sequence ID" value="KAG0151983.1"/>
    <property type="molecule type" value="Genomic_DNA"/>
</dbReference>
<evidence type="ECO:0000256" key="2">
    <source>
        <dbReference type="ARBA" id="ARBA00005263"/>
    </source>
</evidence>
<dbReference type="GO" id="GO:0005198">
    <property type="term" value="F:structural molecule activity"/>
    <property type="evidence" value="ECO:0007669"/>
    <property type="project" value="InterPro"/>
</dbReference>
<name>A0A9P6NX64_9BASI</name>
<proteinExistence type="inferred from homology"/>
<feature type="region of interest" description="Disordered" evidence="7">
    <location>
        <begin position="1"/>
        <end position="58"/>
    </location>
</feature>
<sequence>MSDFPELEDFSGAPVGSDPTSDFLARERALLGNEFGDVPQDYESVQPPSNLANEADDQFGLGSFSVGGGATSISTVPPHVSVTGNHDDLTAFEDQYPDLSHEPALGSTNGYNAPAPSLYANPASQSYTNSPAVYAQTQMEEESEHIKEWRQKQAEEIRLRDERSAAKREETIAAAEKAIDDFYHGYNTQKEKNIARNKEQEALFLQKRDDSLGQGTTWQRITDLIELQDSRSKTASKSTHDLSRFKEILLSLKREGENAPGAAGY</sequence>
<comment type="subcellular location">
    <subcellularLocation>
        <location evidence="1 6">Cytoplasmic vesicle membrane</location>
        <topology evidence="1 6">Peripheral membrane protein</topology>
        <orientation evidence="1 6">Cytoplasmic side</orientation>
    </subcellularLocation>
    <subcellularLocation>
        <location evidence="6">Membrane</location>
        <location evidence="6">Coated pit</location>
        <topology evidence="6">Peripheral membrane protein</topology>
        <orientation evidence="6">Cytoplasmic side</orientation>
    </subcellularLocation>
    <text evidence="6">Cytoplasmic face of coated pits and vesicles.</text>
</comment>
<dbReference type="GO" id="GO:0030132">
    <property type="term" value="C:clathrin coat of coated pit"/>
    <property type="evidence" value="ECO:0007669"/>
    <property type="project" value="InterPro"/>
</dbReference>
<evidence type="ECO:0000256" key="7">
    <source>
        <dbReference type="SAM" id="MobiDB-lite"/>
    </source>
</evidence>
<comment type="caution">
    <text evidence="8">The sequence shown here is derived from an EMBL/GenBank/DDBJ whole genome shotgun (WGS) entry which is preliminary data.</text>
</comment>
<comment type="similarity">
    <text evidence="2 6">Belongs to the clathrin light chain family.</text>
</comment>
<dbReference type="AlphaFoldDB" id="A0A9P6NX64"/>
<evidence type="ECO:0000256" key="4">
    <source>
        <dbReference type="ARBA" id="ARBA00023176"/>
    </source>
</evidence>
<gene>
    <name evidence="8" type="ORF">CROQUDRAFT_103327</name>
</gene>
<keyword evidence="3 6" id="KW-0472">Membrane</keyword>
<dbReference type="Pfam" id="PF01086">
    <property type="entry name" value="Clathrin_lg_ch"/>
    <property type="match status" value="1"/>
</dbReference>
<organism evidence="8 9">
    <name type="scientific">Cronartium quercuum f. sp. fusiforme G11</name>
    <dbReference type="NCBI Taxonomy" id="708437"/>
    <lineage>
        <taxon>Eukaryota</taxon>
        <taxon>Fungi</taxon>
        <taxon>Dikarya</taxon>
        <taxon>Basidiomycota</taxon>
        <taxon>Pucciniomycotina</taxon>
        <taxon>Pucciniomycetes</taxon>
        <taxon>Pucciniales</taxon>
        <taxon>Coleosporiaceae</taxon>
        <taxon>Cronartium</taxon>
    </lineage>
</organism>
<dbReference type="PANTHER" id="PTHR10639">
    <property type="entry name" value="CLATHRIN LIGHT CHAIN"/>
    <property type="match status" value="1"/>
</dbReference>
<protein>
    <recommendedName>
        <fullName evidence="6">Clathrin light chain</fullName>
    </recommendedName>
</protein>
<evidence type="ECO:0000256" key="6">
    <source>
        <dbReference type="RuleBase" id="RU363137"/>
    </source>
</evidence>
<dbReference type="PANTHER" id="PTHR10639:SF7">
    <property type="entry name" value="CLATHRIN LIGHT CHAIN"/>
    <property type="match status" value="1"/>
</dbReference>
<evidence type="ECO:0000313" key="8">
    <source>
        <dbReference type="EMBL" id="KAG0151983.1"/>
    </source>
</evidence>
<dbReference type="GO" id="GO:0032050">
    <property type="term" value="F:clathrin heavy chain binding"/>
    <property type="evidence" value="ECO:0007669"/>
    <property type="project" value="TreeGrafter"/>
</dbReference>
<evidence type="ECO:0000313" key="9">
    <source>
        <dbReference type="Proteomes" id="UP000886653"/>
    </source>
</evidence>
<reference evidence="8" key="1">
    <citation type="submission" date="2013-11" db="EMBL/GenBank/DDBJ databases">
        <title>Genome sequence of the fusiform rust pathogen reveals effectors for host alternation and coevolution with pine.</title>
        <authorList>
            <consortium name="DOE Joint Genome Institute"/>
            <person name="Smith K."/>
            <person name="Pendleton A."/>
            <person name="Kubisiak T."/>
            <person name="Anderson C."/>
            <person name="Salamov A."/>
            <person name="Aerts A."/>
            <person name="Riley R."/>
            <person name="Clum A."/>
            <person name="Lindquist E."/>
            <person name="Ence D."/>
            <person name="Campbell M."/>
            <person name="Kronenberg Z."/>
            <person name="Feau N."/>
            <person name="Dhillon B."/>
            <person name="Hamelin R."/>
            <person name="Burleigh J."/>
            <person name="Smith J."/>
            <person name="Yandell M."/>
            <person name="Nelson C."/>
            <person name="Grigoriev I."/>
            <person name="Davis J."/>
        </authorList>
    </citation>
    <scope>NUCLEOTIDE SEQUENCE</scope>
    <source>
        <strain evidence="8">G11</strain>
    </source>
</reference>
<dbReference type="GO" id="GO:0072583">
    <property type="term" value="P:clathrin-dependent endocytosis"/>
    <property type="evidence" value="ECO:0007669"/>
    <property type="project" value="TreeGrafter"/>
</dbReference>
<dbReference type="Proteomes" id="UP000886653">
    <property type="component" value="Unassembled WGS sequence"/>
</dbReference>
<dbReference type="GO" id="GO:0006886">
    <property type="term" value="P:intracellular protein transport"/>
    <property type="evidence" value="ECO:0007669"/>
    <property type="project" value="InterPro"/>
</dbReference>